<evidence type="ECO:0000313" key="15">
    <source>
        <dbReference type="Proteomes" id="UP000265427"/>
    </source>
</evidence>
<dbReference type="InterPro" id="IPR044726">
    <property type="entry name" value="ABCC_6TM_D2"/>
</dbReference>
<protein>
    <recommendedName>
        <fullName evidence="16">Multidrug resistance-associated protein 1</fullName>
    </recommendedName>
</protein>
<keyword evidence="8 11" id="KW-1133">Transmembrane helix</keyword>
<comment type="similarity">
    <text evidence="2">Belongs to the ABC transporter superfamily. ABCC family. Conjugate transporter (TC 3.A.1.208) subfamily.</text>
</comment>
<keyword evidence="9 11" id="KW-0472">Membrane</keyword>
<evidence type="ECO:0000259" key="12">
    <source>
        <dbReference type="PROSITE" id="PS50893"/>
    </source>
</evidence>
<dbReference type="CDD" id="cd03244">
    <property type="entry name" value="ABCC_MRP_domain2"/>
    <property type="match status" value="1"/>
</dbReference>
<feature type="domain" description="ABC transmembrane type-1" evidence="13">
    <location>
        <begin position="93"/>
        <end position="375"/>
    </location>
</feature>
<evidence type="ECO:0000256" key="9">
    <source>
        <dbReference type="ARBA" id="ARBA00023136"/>
    </source>
</evidence>
<dbReference type="Pfam" id="PF00005">
    <property type="entry name" value="ABC_tran"/>
    <property type="match status" value="2"/>
</dbReference>
<evidence type="ECO:0000256" key="5">
    <source>
        <dbReference type="ARBA" id="ARBA00022737"/>
    </source>
</evidence>
<dbReference type="GO" id="GO:0005524">
    <property type="term" value="F:ATP binding"/>
    <property type="evidence" value="ECO:0007669"/>
    <property type="project" value="UniProtKB-KW"/>
</dbReference>
<accession>A0A396ZS02</accession>
<gene>
    <name evidence="14" type="ORF">DYB36_001624</name>
</gene>
<dbReference type="PROSITE" id="PS50929">
    <property type="entry name" value="ABC_TM1F"/>
    <property type="match status" value="2"/>
</dbReference>
<dbReference type="SUPFAM" id="SSF52540">
    <property type="entry name" value="P-loop containing nucleoside triphosphate hydrolases"/>
    <property type="match status" value="2"/>
</dbReference>
<evidence type="ECO:0000256" key="4">
    <source>
        <dbReference type="ARBA" id="ARBA00022692"/>
    </source>
</evidence>
<feature type="domain" description="ABC transporter" evidence="12">
    <location>
        <begin position="417"/>
        <end position="640"/>
    </location>
</feature>
<dbReference type="CDD" id="cd18579">
    <property type="entry name" value="ABC_6TM_ABCC_D1"/>
    <property type="match status" value="1"/>
</dbReference>
<feature type="transmembrane region" description="Helical" evidence="11">
    <location>
        <begin position="980"/>
        <end position="1000"/>
    </location>
</feature>
<dbReference type="InterPro" id="IPR050173">
    <property type="entry name" value="ABC_transporter_C-like"/>
</dbReference>
<keyword evidence="3" id="KW-0813">Transport</keyword>
<feature type="transmembrane region" description="Helical" evidence="11">
    <location>
        <begin position="129"/>
        <end position="148"/>
    </location>
</feature>
<dbReference type="InterPro" id="IPR003439">
    <property type="entry name" value="ABC_transporter-like_ATP-bd"/>
</dbReference>
<dbReference type="EMBL" id="QUSZ01011344">
    <property type="protein sequence ID" value="RHX97365.1"/>
    <property type="molecule type" value="Genomic_DNA"/>
</dbReference>
<feature type="domain" description="ABC transporter" evidence="12">
    <location>
        <begin position="1072"/>
        <end position="1306"/>
    </location>
</feature>
<sequence length="1317" mass="144166">MLTTPPHKYSTFEAVPSGPHPLESASGLSKLAFSWAESMMSLGNKRQLSPDDLWELQSNTKVAPLTVAFAAAYQRLGHGILRTFFSIYLWQFIWLGVLQVFTAVCDLYGPGFVLGQVIAALEAPEFDSTYVLQLIASLYVLSTVSAFAKVHTSFMNDVVGIKFSASLRAMLFEKALKLSAKSKKEKTAGDIANLFSVDVINIMVFPLTAHQMWIVPLQVLAVLYLLFQIVGIASFVGLAIVVTIVTINAKSAVLLGKEEETLFERKDNRMKVLNEVFGAIQIVKFNAWEEKFRARVQELRDLEATSLWTFYQYVIVLMTLINCTPVLVTVSVFSVFTLGMHQVLTVSVVFSTVALFKSLQDAMANLPFSIMSLVQSLVSAKRINDVLQMEQVNPHNIATPETDPALAATYATDQCVVAIEAGSFGWDAASPLFTNVNLRVAKGELVVVHGAVGQGKSSLCSILLGEMDKYAGSVFVGGDVAFFGQQPWIQNTTIRENILFGKPYDRVKYAKVVDACALTNDMASFPAGDRTEIGAKGLNLSGGQKARVSLARACYSDADIFILDSPLSAVDAIVASEIFKKCLLGLLQHKTIVLVTHNPEIIDSPHVNRVYLVQDGHVIASTAPAPHSASVGNASGTSSPPLVSPLVSPLPSRAPYWTSPPTTDDDVPPVYAVANVREYDMLVTPSVRTPYTFNALEMLFPPRHTNLPQGDGGSDDDGRLVVDENRAEGRVSAQVVRKYMDSIGGWPAITLMLSATVGTQALKISSDLWLTSWTNSGATMSALAFSASTNYNMVVYGSLAVGSCVLTGVQSSSVFWYCVRGASRLFTLMLHALLEAPMRFFDTNPIGRLLNRFGDDISTCDMQIPFSIAHMLFEVSSAVLTLGTTLVLTQWLGLSIVPLLYVYYRVGAYFLEPLREVNRIQKTTRSPLISLVSEGIDGSATIRAYGPKQLRRFYRVHDQKLEVFCASRFVNSAINQWFSLRIQLISSTIVAMILLAVVVLHESLSPGIVGLLITYGLTIPSNLAYLVNIWSQLETSLISPERLYEYINLEKEGDRYSSAGGDVHTWPSAGQIQFDNVSFRYKPNDPLVLKHVDFVVRGGEKIGIVGRTGAGKSSLMMALFRMNEVASGSIAIDGVDIATVGLKHLRSSLAIIPQNPVLFKGTLRNYLDPFDEYNDAQLWDALGKVKLMDRLATVEDKLLGPVEENGENFSVGERQMLCMARALLHQAKIVVLDEATAAIDHETDQLLQLVIRDEFAASTVLTIAHRLDTVLDCDRIMVFDQGQLAQCDSPKTLVSQGSGIFFELVTEGGYMDKMVVA</sequence>
<organism evidence="14 15">
    <name type="scientific">Aphanomyces astaci</name>
    <name type="common">Crayfish plague agent</name>
    <dbReference type="NCBI Taxonomy" id="112090"/>
    <lineage>
        <taxon>Eukaryota</taxon>
        <taxon>Sar</taxon>
        <taxon>Stramenopiles</taxon>
        <taxon>Oomycota</taxon>
        <taxon>Saprolegniomycetes</taxon>
        <taxon>Saprolegniales</taxon>
        <taxon>Verrucalvaceae</taxon>
        <taxon>Aphanomyces</taxon>
    </lineage>
</organism>
<evidence type="ECO:0000256" key="7">
    <source>
        <dbReference type="ARBA" id="ARBA00022840"/>
    </source>
</evidence>
<dbReference type="FunFam" id="1.20.1560.10:FF:000063">
    <property type="entry name" value="Multidrug resistance protein ABC transporter"/>
    <property type="match status" value="1"/>
</dbReference>
<feature type="transmembrane region" description="Helical" evidence="11">
    <location>
        <begin position="87"/>
        <end position="109"/>
    </location>
</feature>
<keyword evidence="6" id="KW-0547">Nucleotide-binding</keyword>
<feature type="transmembrane region" description="Helical" evidence="11">
    <location>
        <begin position="879"/>
        <end position="904"/>
    </location>
</feature>
<evidence type="ECO:0000256" key="1">
    <source>
        <dbReference type="ARBA" id="ARBA00004128"/>
    </source>
</evidence>
<keyword evidence="4 11" id="KW-0812">Transmembrane</keyword>
<evidence type="ECO:0000256" key="3">
    <source>
        <dbReference type="ARBA" id="ARBA00022448"/>
    </source>
</evidence>
<dbReference type="PROSITE" id="PS00211">
    <property type="entry name" value="ABC_TRANSPORTER_1"/>
    <property type="match status" value="1"/>
</dbReference>
<dbReference type="Proteomes" id="UP000265427">
    <property type="component" value="Unassembled WGS sequence"/>
</dbReference>
<evidence type="ECO:0000259" key="13">
    <source>
        <dbReference type="PROSITE" id="PS50929"/>
    </source>
</evidence>
<dbReference type="PROSITE" id="PS50893">
    <property type="entry name" value="ABC_TRANSPORTER_2"/>
    <property type="match status" value="2"/>
</dbReference>
<evidence type="ECO:0008006" key="16">
    <source>
        <dbReference type="Google" id="ProtNLM"/>
    </source>
</evidence>
<feature type="domain" description="ABC transmembrane type-1" evidence="13">
    <location>
        <begin position="751"/>
        <end position="1035"/>
    </location>
</feature>
<dbReference type="FunFam" id="3.40.50.300:FF:000997">
    <property type="entry name" value="Multidrug resistance-associated protein 1"/>
    <property type="match status" value="1"/>
</dbReference>
<evidence type="ECO:0000256" key="2">
    <source>
        <dbReference type="ARBA" id="ARBA00009726"/>
    </source>
</evidence>
<reference evidence="14 15" key="1">
    <citation type="submission" date="2018-08" db="EMBL/GenBank/DDBJ databases">
        <title>Aphanomyces genome sequencing and annotation.</title>
        <authorList>
            <person name="Minardi D."/>
            <person name="Oidtmann B."/>
            <person name="Van Der Giezen M."/>
            <person name="Studholme D.J."/>
        </authorList>
    </citation>
    <scope>NUCLEOTIDE SEQUENCE [LARGE SCALE GENOMIC DNA]</scope>
    <source>
        <strain evidence="14 15">Kv</strain>
    </source>
</reference>
<dbReference type="InterPro" id="IPR003593">
    <property type="entry name" value="AAA+_ATPase"/>
</dbReference>
<dbReference type="FunFam" id="3.40.50.300:FF:000610">
    <property type="entry name" value="Multidrug resistance-associated ABC transporter"/>
    <property type="match status" value="1"/>
</dbReference>
<feature type="transmembrane region" description="Helical" evidence="11">
    <location>
        <begin position="191"/>
        <end position="209"/>
    </location>
</feature>
<evidence type="ECO:0000256" key="8">
    <source>
        <dbReference type="ARBA" id="ARBA00022989"/>
    </source>
</evidence>
<comment type="subcellular location">
    <subcellularLocation>
        <location evidence="1">Vacuole membrane</location>
        <topology evidence="1">Multi-pass membrane protein</topology>
    </subcellularLocation>
</comment>
<dbReference type="Gene3D" id="1.20.1560.10">
    <property type="entry name" value="ABC transporter type 1, transmembrane domain"/>
    <property type="match status" value="2"/>
</dbReference>
<feature type="transmembrane region" description="Helical" evidence="11">
    <location>
        <begin position="1007"/>
        <end position="1030"/>
    </location>
</feature>
<name>A0A396ZS02_APHAT</name>
<dbReference type="GO" id="GO:0005774">
    <property type="term" value="C:vacuolar membrane"/>
    <property type="evidence" value="ECO:0007669"/>
    <property type="project" value="UniProtKB-SubCell"/>
</dbReference>
<dbReference type="GO" id="GO:0140359">
    <property type="term" value="F:ABC-type transporter activity"/>
    <property type="evidence" value="ECO:0007669"/>
    <property type="project" value="InterPro"/>
</dbReference>
<dbReference type="InterPro" id="IPR036640">
    <property type="entry name" value="ABC1_TM_sf"/>
</dbReference>
<dbReference type="SUPFAM" id="SSF90123">
    <property type="entry name" value="ABC transporter transmembrane region"/>
    <property type="match status" value="2"/>
</dbReference>
<dbReference type="InterPro" id="IPR027417">
    <property type="entry name" value="P-loop_NTPase"/>
</dbReference>
<dbReference type="CDD" id="cd18580">
    <property type="entry name" value="ABC_6TM_ABCC_D2"/>
    <property type="match status" value="1"/>
</dbReference>
<dbReference type="InterPro" id="IPR011527">
    <property type="entry name" value="ABC1_TM_dom"/>
</dbReference>
<evidence type="ECO:0000256" key="10">
    <source>
        <dbReference type="SAM" id="MobiDB-lite"/>
    </source>
</evidence>
<dbReference type="InterPro" id="IPR044746">
    <property type="entry name" value="ABCC_6TM_D1"/>
</dbReference>
<evidence type="ECO:0000256" key="11">
    <source>
        <dbReference type="SAM" id="Phobius"/>
    </source>
</evidence>
<dbReference type="VEuPathDB" id="FungiDB:H257_12396"/>
<evidence type="ECO:0000313" key="14">
    <source>
        <dbReference type="EMBL" id="RHX97365.1"/>
    </source>
</evidence>
<feature type="region of interest" description="Disordered" evidence="10">
    <location>
        <begin position="625"/>
        <end position="644"/>
    </location>
</feature>
<feature type="transmembrane region" description="Helical" evidence="11">
    <location>
        <begin position="221"/>
        <end position="247"/>
    </location>
</feature>
<proteinExistence type="inferred from homology"/>
<feature type="region of interest" description="Disordered" evidence="10">
    <location>
        <begin position="1"/>
        <end position="20"/>
    </location>
</feature>
<dbReference type="PANTHER" id="PTHR24223:SF443">
    <property type="entry name" value="MULTIDRUG-RESISTANCE LIKE PROTEIN 1, ISOFORM I"/>
    <property type="match status" value="1"/>
</dbReference>
<dbReference type="CDD" id="cd03250">
    <property type="entry name" value="ABCC_MRP_domain1"/>
    <property type="match status" value="1"/>
</dbReference>
<dbReference type="Gene3D" id="3.40.50.300">
    <property type="entry name" value="P-loop containing nucleotide triphosphate hydrolases"/>
    <property type="match status" value="2"/>
</dbReference>
<dbReference type="SMART" id="SM00382">
    <property type="entry name" value="AAA"/>
    <property type="match status" value="2"/>
</dbReference>
<evidence type="ECO:0000256" key="6">
    <source>
        <dbReference type="ARBA" id="ARBA00022741"/>
    </source>
</evidence>
<keyword evidence="7" id="KW-0067">ATP-binding</keyword>
<dbReference type="PANTHER" id="PTHR24223">
    <property type="entry name" value="ATP-BINDING CASSETTE SUB-FAMILY C"/>
    <property type="match status" value="1"/>
</dbReference>
<comment type="caution">
    <text evidence="14">The sequence shown here is derived from an EMBL/GenBank/DDBJ whole genome shotgun (WGS) entry which is preliminary data.</text>
</comment>
<dbReference type="Pfam" id="PF00664">
    <property type="entry name" value="ABC_membrane"/>
    <property type="match status" value="2"/>
</dbReference>
<feature type="transmembrane region" description="Helical" evidence="11">
    <location>
        <begin position="310"/>
        <end position="333"/>
    </location>
</feature>
<dbReference type="InterPro" id="IPR017871">
    <property type="entry name" value="ABC_transporter-like_CS"/>
</dbReference>
<keyword evidence="5" id="KW-0677">Repeat</keyword>
<dbReference type="GO" id="GO:0016887">
    <property type="term" value="F:ATP hydrolysis activity"/>
    <property type="evidence" value="ECO:0007669"/>
    <property type="project" value="InterPro"/>
</dbReference>